<evidence type="ECO:0000313" key="1">
    <source>
        <dbReference type="EMBL" id="ASN83230.1"/>
    </source>
</evidence>
<keyword evidence="1" id="KW-0614">Plasmid</keyword>
<dbReference type="RefSeq" id="WP_027462679.1">
    <property type="nucleotide sequence ID" value="NZ_CP021084.1"/>
</dbReference>
<keyword evidence="2" id="KW-1185">Reference proteome</keyword>
<dbReference type="AlphaFoldDB" id="A0A221T2Z6"/>
<organism evidence="1 2">
    <name type="scientific">Deinococcus ficus</name>
    <dbReference type="NCBI Taxonomy" id="317577"/>
    <lineage>
        <taxon>Bacteria</taxon>
        <taxon>Thermotogati</taxon>
        <taxon>Deinococcota</taxon>
        <taxon>Deinococci</taxon>
        <taxon>Deinococcales</taxon>
        <taxon>Deinococcaceae</taxon>
        <taxon>Deinococcus</taxon>
    </lineage>
</organism>
<reference evidence="1 2" key="1">
    <citation type="submission" date="2017-05" db="EMBL/GenBank/DDBJ databases">
        <title>The complete genome sequence of Deinococcus ficus isolated from the rhizosphere of the Ficus religiosa L. in Taiwan.</title>
        <authorList>
            <person name="Wu K.-M."/>
            <person name="Liao T.-L."/>
            <person name="Liu Y.-M."/>
            <person name="Young C.-C."/>
            <person name="Tsai S.-F."/>
        </authorList>
    </citation>
    <scope>NUCLEOTIDE SEQUENCE [LARGE SCALE GENOMIC DNA]</scope>
    <source>
        <strain evidence="1 2">CC-FR2-10</strain>
        <plasmid evidence="2">pdfi3</plasmid>
    </source>
</reference>
<geneLocation type="plasmid" evidence="2">
    <name>pdfi3</name>
</geneLocation>
<dbReference type="EMBL" id="CP021084">
    <property type="protein sequence ID" value="ASN83230.1"/>
    <property type="molecule type" value="Genomic_DNA"/>
</dbReference>
<name>A0A221T2Z6_9DEIO</name>
<dbReference type="Proteomes" id="UP000259030">
    <property type="component" value="Plasmid pDFI3"/>
</dbReference>
<accession>A0A221T2Z6</accession>
<protein>
    <submittedName>
        <fullName evidence="1">Uncharacterized protein</fullName>
    </submittedName>
</protein>
<gene>
    <name evidence="1" type="ORF">DFI_18710</name>
</gene>
<dbReference type="KEGG" id="dfc:DFI_18710"/>
<proteinExistence type="predicted"/>
<sequence length="179" mass="19766">MTDLAFSFSKLNEQLEGEVQTRLLHPRLTESLALLSHAVFTATLQAVQQGTAGTGSVRIGCAPQDVHCELIKGSVVQSLTVGALTRTLIYEQQWPQPAFSEEFLRYLEAPQPTLPYARWQAQVERQVRHLILTTDLMVATHLPAQQAQAVVLTDESMRLGTGLRLSDGTRVQAHPPQQA</sequence>
<evidence type="ECO:0000313" key="2">
    <source>
        <dbReference type="Proteomes" id="UP000259030"/>
    </source>
</evidence>